<evidence type="ECO:0000313" key="1">
    <source>
        <dbReference type="Proteomes" id="UP000095287"/>
    </source>
</evidence>
<sequence>MSLNEFTFFTSEIKLSRSIWLCPGPDAFFLHSPLQKAESSLALPASVVSGARAATVLMSHGSASCAHGKEKGERQWLKFVLNLNATICASRRPTGLSIDMSRGLQLEISSRRPAHMTMHIGGLTPVQKIPSGTAVGY</sequence>
<name>A0A1I7Z1Q7_9BILA</name>
<dbReference type="Proteomes" id="UP000095287">
    <property type="component" value="Unplaced"/>
</dbReference>
<proteinExistence type="predicted"/>
<reference evidence="2" key="1">
    <citation type="submission" date="2016-11" db="UniProtKB">
        <authorList>
            <consortium name="WormBaseParasite"/>
        </authorList>
    </citation>
    <scope>IDENTIFICATION</scope>
</reference>
<protein>
    <submittedName>
        <fullName evidence="2">Uncharacterized protein</fullName>
    </submittedName>
</protein>
<accession>A0A1I7Z1Q7</accession>
<dbReference type="WBParaSite" id="L893_g21955.t1">
    <property type="protein sequence ID" value="L893_g21955.t1"/>
    <property type="gene ID" value="L893_g21955"/>
</dbReference>
<evidence type="ECO:0000313" key="2">
    <source>
        <dbReference type="WBParaSite" id="L893_g21955.t1"/>
    </source>
</evidence>
<keyword evidence="1" id="KW-1185">Reference proteome</keyword>
<dbReference type="AlphaFoldDB" id="A0A1I7Z1Q7"/>
<organism evidence="1 2">
    <name type="scientific">Steinernema glaseri</name>
    <dbReference type="NCBI Taxonomy" id="37863"/>
    <lineage>
        <taxon>Eukaryota</taxon>
        <taxon>Metazoa</taxon>
        <taxon>Ecdysozoa</taxon>
        <taxon>Nematoda</taxon>
        <taxon>Chromadorea</taxon>
        <taxon>Rhabditida</taxon>
        <taxon>Tylenchina</taxon>
        <taxon>Panagrolaimomorpha</taxon>
        <taxon>Strongyloidoidea</taxon>
        <taxon>Steinernematidae</taxon>
        <taxon>Steinernema</taxon>
    </lineage>
</organism>